<evidence type="ECO:0000256" key="2">
    <source>
        <dbReference type="SAM" id="Phobius"/>
    </source>
</evidence>
<dbReference type="Proteomes" id="UP000186817">
    <property type="component" value="Unassembled WGS sequence"/>
</dbReference>
<evidence type="ECO:0000313" key="3">
    <source>
        <dbReference type="EMBL" id="OLP91008.1"/>
    </source>
</evidence>
<reference evidence="3 4" key="1">
    <citation type="submission" date="2016-02" db="EMBL/GenBank/DDBJ databases">
        <title>Genome analysis of coral dinoflagellate symbionts highlights evolutionary adaptations to a symbiotic lifestyle.</title>
        <authorList>
            <person name="Aranda M."/>
            <person name="Li Y."/>
            <person name="Liew Y.J."/>
            <person name="Baumgarten S."/>
            <person name="Simakov O."/>
            <person name="Wilson M."/>
            <person name="Piel J."/>
            <person name="Ashoor H."/>
            <person name="Bougouffa S."/>
            <person name="Bajic V.B."/>
            <person name="Ryu T."/>
            <person name="Ravasi T."/>
            <person name="Bayer T."/>
            <person name="Micklem G."/>
            <person name="Kim H."/>
            <person name="Bhak J."/>
            <person name="Lajeunesse T.C."/>
            <person name="Voolstra C.R."/>
        </authorList>
    </citation>
    <scope>NUCLEOTIDE SEQUENCE [LARGE SCALE GENOMIC DNA]</scope>
    <source>
        <strain evidence="3 4">CCMP2467</strain>
    </source>
</reference>
<feature type="transmembrane region" description="Helical" evidence="2">
    <location>
        <begin position="286"/>
        <end position="309"/>
    </location>
</feature>
<dbReference type="OMA" id="MSHERLF"/>
<keyword evidence="4" id="KW-1185">Reference proteome</keyword>
<accession>A0A1Q9D795</accession>
<feature type="transmembrane region" description="Helical" evidence="2">
    <location>
        <begin position="189"/>
        <end position="211"/>
    </location>
</feature>
<sequence>MAQKAYTKSFLQDDPADDPGLICDVAKMVPEMWYNRNHHITVVIIIIIIIIITGIIVTTHHPPHHHARFKVKTTVIGQACQARAKTNSLLADVVQLTSAMEDAAKAAADGVIDSLRQLLNALAVLVPGKVGIEVAKDAVDARSLPALGKALKRLWFDIALQPSQDWCEEKQAIWLGQLLLIGAGSREGLLSFFAAALLMCNSLMCFAKVLYPHVGMDPDEAWCESLAAVQTAVERDFQPELSRLPADHLGGSKRDALVSTNRLPALFRRMFDLEGHKLTPAQKGGLAVALVLPGTGIITAGGIGTALLLRKARQASRPEDEDPVERLFQRCQAEARAAIRRKENPVEVTYLPGSYGGGPGKLKICVHVRESLVPFGAVPLGNLGSDGVSAALVELGETCQLRPKGDSNSLVLRVYRPALINEELLAVEIARGDKVVVVPGPNGIVKCYTRQTRPKAQPPEVSEEASGPVSLT</sequence>
<keyword evidence="2" id="KW-1133">Transmembrane helix</keyword>
<proteinExistence type="predicted"/>
<gene>
    <name evidence="3" type="ORF">AK812_SmicGene27342</name>
</gene>
<feature type="transmembrane region" description="Helical" evidence="2">
    <location>
        <begin position="38"/>
        <end position="58"/>
    </location>
</feature>
<keyword evidence="2" id="KW-0812">Transmembrane</keyword>
<name>A0A1Q9D795_SYMMI</name>
<organism evidence="3 4">
    <name type="scientific">Symbiodinium microadriaticum</name>
    <name type="common">Dinoflagellate</name>
    <name type="synonym">Zooxanthella microadriatica</name>
    <dbReference type="NCBI Taxonomy" id="2951"/>
    <lineage>
        <taxon>Eukaryota</taxon>
        <taxon>Sar</taxon>
        <taxon>Alveolata</taxon>
        <taxon>Dinophyceae</taxon>
        <taxon>Suessiales</taxon>
        <taxon>Symbiodiniaceae</taxon>
        <taxon>Symbiodinium</taxon>
    </lineage>
</organism>
<comment type="caution">
    <text evidence="3">The sequence shown here is derived from an EMBL/GenBank/DDBJ whole genome shotgun (WGS) entry which is preliminary data.</text>
</comment>
<dbReference type="AlphaFoldDB" id="A0A1Q9D795"/>
<evidence type="ECO:0000313" key="4">
    <source>
        <dbReference type="Proteomes" id="UP000186817"/>
    </source>
</evidence>
<dbReference type="OrthoDB" id="10298629at2759"/>
<protein>
    <submittedName>
        <fullName evidence="3">Uncharacterized protein</fullName>
    </submittedName>
</protein>
<dbReference type="EMBL" id="LSRX01000684">
    <property type="protein sequence ID" value="OLP91008.1"/>
    <property type="molecule type" value="Genomic_DNA"/>
</dbReference>
<keyword evidence="2" id="KW-0472">Membrane</keyword>
<evidence type="ECO:0000256" key="1">
    <source>
        <dbReference type="SAM" id="MobiDB-lite"/>
    </source>
</evidence>
<feature type="region of interest" description="Disordered" evidence="1">
    <location>
        <begin position="450"/>
        <end position="472"/>
    </location>
</feature>